<proteinExistence type="inferred from homology"/>
<evidence type="ECO:0000256" key="3">
    <source>
        <dbReference type="ARBA" id="ARBA00022801"/>
    </source>
</evidence>
<evidence type="ECO:0000256" key="6">
    <source>
        <dbReference type="SAM" id="MobiDB-lite"/>
    </source>
</evidence>
<evidence type="ECO:0000313" key="9">
    <source>
        <dbReference type="Proteomes" id="UP000515291"/>
    </source>
</evidence>
<evidence type="ECO:0000256" key="4">
    <source>
        <dbReference type="ARBA" id="ARBA00022825"/>
    </source>
</evidence>
<dbReference type="PRINTS" id="PR00723">
    <property type="entry name" value="SUBTILISIN"/>
</dbReference>
<dbReference type="SUPFAM" id="SSF52743">
    <property type="entry name" value="Subtilisin-like"/>
    <property type="match status" value="1"/>
</dbReference>
<dbReference type="InterPro" id="IPR023827">
    <property type="entry name" value="Peptidase_S8_Asp-AS"/>
</dbReference>
<dbReference type="InterPro" id="IPR000209">
    <property type="entry name" value="Peptidase_S8/S53_dom"/>
</dbReference>
<dbReference type="PANTHER" id="PTHR43806:SF11">
    <property type="entry name" value="CEREVISIN-RELATED"/>
    <property type="match status" value="1"/>
</dbReference>
<dbReference type="InterPro" id="IPR022398">
    <property type="entry name" value="Peptidase_S8_His-AS"/>
</dbReference>
<organism evidence="8 9">
    <name type="scientific">Tardiphaga robiniae</name>
    <dbReference type="NCBI Taxonomy" id="943830"/>
    <lineage>
        <taxon>Bacteria</taxon>
        <taxon>Pseudomonadati</taxon>
        <taxon>Pseudomonadota</taxon>
        <taxon>Alphaproteobacteria</taxon>
        <taxon>Hyphomicrobiales</taxon>
        <taxon>Nitrobacteraceae</taxon>
        <taxon>Tardiphaga</taxon>
    </lineage>
</organism>
<feature type="active site" description="Charge relay system" evidence="5">
    <location>
        <position position="310"/>
    </location>
</feature>
<dbReference type="Proteomes" id="UP000515291">
    <property type="component" value="Chromosome"/>
</dbReference>
<dbReference type="PANTHER" id="PTHR43806">
    <property type="entry name" value="PEPTIDASE S8"/>
    <property type="match status" value="1"/>
</dbReference>
<gene>
    <name evidence="8" type="ORF">HB776_04130</name>
</gene>
<feature type="active site" description="Charge relay system" evidence="5">
    <location>
        <position position="493"/>
    </location>
</feature>
<dbReference type="PROSITE" id="PS51892">
    <property type="entry name" value="SUBTILASE"/>
    <property type="match status" value="1"/>
</dbReference>
<name>A0A7G6TUU0_9BRAD</name>
<dbReference type="PROSITE" id="PS00137">
    <property type="entry name" value="SUBTILASE_HIS"/>
    <property type="match status" value="1"/>
</dbReference>
<dbReference type="Pfam" id="PF00082">
    <property type="entry name" value="Peptidase_S8"/>
    <property type="match status" value="1"/>
</dbReference>
<dbReference type="EMBL" id="CP050292">
    <property type="protein sequence ID" value="QND70522.1"/>
    <property type="molecule type" value="Genomic_DNA"/>
</dbReference>
<comment type="similarity">
    <text evidence="1 5">Belongs to the peptidase S8 family.</text>
</comment>
<keyword evidence="2 5" id="KW-0645">Protease</keyword>
<dbReference type="Gene3D" id="3.40.50.200">
    <property type="entry name" value="Peptidase S8/S53 domain"/>
    <property type="match status" value="1"/>
</dbReference>
<reference evidence="9" key="1">
    <citation type="journal article" date="2020" name="Mol. Plant Microbe">
        <title>Rhizobial microsymbionts of the narrowly endemic Oxytropis species growing in Kamchatka are characterized by significant genetic diversity and possess a set of genes that are associated with T3SS and T6SS secretion systems and can affect the development of symbiosis.</title>
        <authorList>
            <person name="Safronova V."/>
            <person name="Guro P."/>
            <person name="Sazanova A."/>
            <person name="Kuznetsova I."/>
            <person name="Belimov A."/>
            <person name="Yakubov V."/>
            <person name="Chirak E."/>
            <person name="Afonin A."/>
            <person name="Gogolev Y."/>
            <person name="Andronov E."/>
            <person name="Tikhonovich I."/>
        </authorList>
    </citation>
    <scope>NUCLEOTIDE SEQUENCE [LARGE SCALE GENOMIC DNA]</scope>
    <source>
        <strain evidence="9">581</strain>
    </source>
</reference>
<accession>A0A7G6TUU0</accession>
<evidence type="ECO:0000256" key="5">
    <source>
        <dbReference type="PROSITE-ProRule" id="PRU01240"/>
    </source>
</evidence>
<feature type="active site" description="Charge relay system" evidence="5">
    <location>
        <position position="340"/>
    </location>
</feature>
<keyword evidence="4 5" id="KW-0720">Serine protease</keyword>
<evidence type="ECO:0000256" key="1">
    <source>
        <dbReference type="ARBA" id="ARBA00011073"/>
    </source>
</evidence>
<dbReference type="GO" id="GO:0004252">
    <property type="term" value="F:serine-type endopeptidase activity"/>
    <property type="evidence" value="ECO:0007669"/>
    <property type="project" value="UniProtKB-UniRule"/>
</dbReference>
<feature type="region of interest" description="Disordered" evidence="6">
    <location>
        <begin position="159"/>
        <end position="186"/>
    </location>
</feature>
<protein>
    <submittedName>
        <fullName evidence="8">S8 family serine peptidase</fullName>
    </submittedName>
</protein>
<feature type="domain" description="Peptidase S8/S53" evidence="7">
    <location>
        <begin position="301"/>
        <end position="541"/>
    </location>
</feature>
<dbReference type="InterPro" id="IPR015500">
    <property type="entry name" value="Peptidase_S8_subtilisin-rel"/>
</dbReference>
<dbReference type="KEGG" id="trb:HB776_04130"/>
<dbReference type="CDD" id="cd05561">
    <property type="entry name" value="Peptidases_S8_4"/>
    <property type="match status" value="1"/>
</dbReference>
<dbReference type="AlphaFoldDB" id="A0A7G6TUU0"/>
<feature type="region of interest" description="Disordered" evidence="6">
    <location>
        <begin position="96"/>
        <end position="122"/>
    </location>
</feature>
<evidence type="ECO:0000259" key="7">
    <source>
        <dbReference type="Pfam" id="PF00082"/>
    </source>
</evidence>
<evidence type="ECO:0000313" key="8">
    <source>
        <dbReference type="EMBL" id="QND70522.1"/>
    </source>
</evidence>
<sequence>MRHDRGASGPIMKCTAAVLSLAVAWPFSLSVAGAQSMMRSPSLNIGSRVPTISPSTTPRINPNIAAGAGRIAGRGPNIASRGPIAGRVGITGVGPRGAAIGTTASRTPPISTRPGRTPPPKIVGVLPTIPYVRYSPNTYPSCAYANRAASGECNEKPFVADLGGGGPTPRSQNAGGGPRSNGPQTALNTRYVPRQIVAELDSALTPDQTDALARRLRLERLSSQDFPLIGATINLFRITDNRSVETVESQMRAEADVRAVQPNFRYVLQDQVTMPALGEGDPAQYALAKLRLPEAHKLSAGANVTVAVIDSGIDVAHPELADAIVGSFDALGSKESAHVHGTGIAGAIVSHARLMGSAPRARILAIRAFGVSQGGAESSSFVILKGINHAAMNGAQVINMSFAGPQDPLIERGIAASASKGIVMIAASGNAGPKSPPLYPAASPSVIAVSATDAYDRLFSASNRGSHIAVAAPGVDIFLPAPDNKYQMTSGTSFSAAYISGLAALMIERNPQLRPNEIRSILMTTARDLGAPGRDDLFGAGAADAYSAVSAVQGAQQPVATAPAPVTPVVVTAPTPTTRAVEASSPSMASDVQK</sequence>
<dbReference type="GO" id="GO:0006508">
    <property type="term" value="P:proteolysis"/>
    <property type="evidence" value="ECO:0007669"/>
    <property type="project" value="UniProtKB-KW"/>
</dbReference>
<evidence type="ECO:0000256" key="2">
    <source>
        <dbReference type="ARBA" id="ARBA00022670"/>
    </source>
</evidence>
<dbReference type="InterPro" id="IPR050131">
    <property type="entry name" value="Peptidase_S8_subtilisin-like"/>
</dbReference>
<keyword evidence="3 5" id="KW-0378">Hydrolase</keyword>
<dbReference type="InterPro" id="IPR036852">
    <property type="entry name" value="Peptidase_S8/S53_dom_sf"/>
</dbReference>
<dbReference type="PROSITE" id="PS00136">
    <property type="entry name" value="SUBTILASE_ASP"/>
    <property type="match status" value="1"/>
</dbReference>